<dbReference type="GO" id="GO:0050163">
    <property type="term" value="F:oxaloacetate tautomerase activity"/>
    <property type="evidence" value="ECO:0007669"/>
    <property type="project" value="UniProtKB-ARBA"/>
</dbReference>
<dbReference type="AlphaFoldDB" id="A0AAV9QE72"/>
<dbReference type="SUPFAM" id="SSF56529">
    <property type="entry name" value="FAH"/>
    <property type="match status" value="1"/>
</dbReference>
<dbReference type="PANTHER" id="PTHR11820">
    <property type="entry name" value="ACYLPYRUVASE"/>
    <property type="match status" value="1"/>
</dbReference>
<comment type="similarity">
    <text evidence="1">Belongs to the FAH family.</text>
</comment>
<proteinExistence type="inferred from homology"/>
<dbReference type="Proteomes" id="UP001345827">
    <property type="component" value="Unassembled WGS sequence"/>
</dbReference>
<evidence type="ECO:0000313" key="4">
    <source>
        <dbReference type="EMBL" id="KAK5539665.1"/>
    </source>
</evidence>
<evidence type="ECO:0000256" key="1">
    <source>
        <dbReference type="ARBA" id="ARBA00010211"/>
    </source>
</evidence>
<dbReference type="InterPro" id="IPR036663">
    <property type="entry name" value="Fumarylacetoacetase_C_sf"/>
</dbReference>
<dbReference type="Pfam" id="PF01557">
    <property type="entry name" value="FAA_hydrolase"/>
    <property type="match status" value="1"/>
</dbReference>
<comment type="caution">
    <text evidence="4">The sequence shown here is derived from an EMBL/GenBank/DDBJ whole genome shotgun (WGS) entry which is preliminary data.</text>
</comment>
<evidence type="ECO:0000259" key="3">
    <source>
        <dbReference type="Pfam" id="PF01557"/>
    </source>
</evidence>
<reference evidence="4 5" key="1">
    <citation type="submission" date="2023-06" db="EMBL/GenBank/DDBJ databases">
        <title>Black Yeasts Isolated from many extreme environments.</title>
        <authorList>
            <person name="Coleine C."/>
            <person name="Stajich J.E."/>
            <person name="Selbmann L."/>
        </authorList>
    </citation>
    <scope>NUCLEOTIDE SEQUENCE [LARGE SCALE GENOMIC DNA]</scope>
    <source>
        <strain evidence="4 5">CCFEE 5887</strain>
    </source>
</reference>
<keyword evidence="2" id="KW-0479">Metal-binding</keyword>
<name>A0AAV9QE72_9PEZI</name>
<keyword evidence="5" id="KW-1185">Reference proteome</keyword>
<dbReference type="EMBL" id="JAXLQG010000005">
    <property type="protein sequence ID" value="KAK5539665.1"/>
    <property type="molecule type" value="Genomic_DNA"/>
</dbReference>
<sequence length="296" mass="31484">MASSAAPFKRLVRFVPRSDSSKILIGQPQDDNVDVGIALRKGQDVPVSVFSGSSVLSPGQDTGNSAIIDRVLSPLSMSEVGTIRCIGLNYKQHAAEVGMSLPTVPTVFMKPNTSLGDPWPAPTVLPKITQTDDCGDYESELAVVLGKTAKNVSESDAMDYVLGYTACNDISSRTSQFAQSQWSYSKGFDGACPIGPTLVSPGLIPDPSRLRVRGVKNGADVLQDCGTDDLIFSIPKLISFLSQGTTLPPGTVIITGTPAGVGIVRKPKVTIKEGDEFHVEILPYIGTLVNVFENER</sequence>
<dbReference type="GO" id="GO:0018773">
    <property type="term" value="F:acetylpyruvate hydrolase activity"/>
    <property type="evidence" value="ECO:0007669"/>
    <property type="project" value="TreeGrafter"/>
</dbReference>
<dbReference type="Gene3D" id="3.90.850.10">
    <property type="entry name" value="Fumarylacetoacetase-like, C-terminal domain"/>
    <property type="match status" value="1"/>
</dbReference>
<feature type="domain" description="Fumarylacetoacetase-like C-terminal" evidence="3">
    <location>
        <begin position="82"/>
        <end position="291"/>
    </location>
</feature>
<dbReference type="PANTHER" id="PTHR11820:SF7">
    <property type="entry name" value="ACYLPYRUVASE FAHD1, MITOCHONDRIAL"/>
    <property type="match status" value="1"/>
</dbReference>
<accession>A0AAV9QE72</accession>
<evidence type="ECO:0000313" key="5">
    <source>
        <dbReference type="Proteomes" id="UP001345827"/>
    </source>
</evidence>
<protein>
    <recommendedName>
        <fullName evidence="3">Fumarylacetoacetase-like C-terminal domain-containing protein</fullName>
    </recommendedName>
</protein>
<dbReference type="GO" id="GO:0006107">
    <property type="term" value="P:oxaloacetate metabolic process"/>
    <property type="evidence" value="ECO:0007669"/>
    <property type="project" value="UniProtKB-ARBA"/>
</dbReference>
<evidence type="ECO:0000256" key="2">
    <source>
        <dbReference type="ARBA" id="ARBA00022723"/>
    </source>
</evidence>
<dbReference type="FunFam" id="3.90.850.10:FF:000002">
    <property type="entry name" value="2-hydroxyhepta-2,4-diene-1,7-dioate isomerase"/>
    <property type="match status" value="1"/>
</dbReference>
<organism evidence="4 5">
    <name type="scientific">Vermiconidia calcicola</name>
    <dbReference type="NCBI Taxonomy" id="1690605"/>
    <lineage>
        <taxon>Eukaryota</taxon>
        <taxon>Fungi</taxon>
        <taxon>Dikarya</taxon>
        <taxon>Ascomycota</taxon>
        <taxon>Pezizomycotina</taxon>
        <taxon>Dothideomycetes</taxon>
        <taxon>Dothideomycetidae</taxon>
        <taxon>Mycosphaerellales</taxon>
        <taxon>Extremaceae</taxon>
        <taxon>Vermiconidia</taxon>
    </lineage>
</organism>
<dbReference type="InterPro" id="IPR011234">
    <property type="entry name" value="Fumarylacetoacetase-like_C"/>
</dbReference>
<dbReference type="GO" id="GO:0046872">
    <property type="term" value="F:metal ion binding"/>
    <property type="evidence" value="ECO:0007669"/>
    <property type="project" value="UniProtKB-KW"/>
</dbReference>
<gene>
    <name evidence="4" type="ORF">LTR25_003370</name>
</gene>